<comment type="function">
    <text evidence="6 7">Catalyzes a reversible aldol reaction between acetaldehyde and D-glyceraldehyde 3-phosphate to generate 2-deoxy-D-ribose 5-phosphate.</text>
</comment>
<dbReference type="PANTHER" id="PTHR10889">
    <property type="entry name" value="DEOXYRIBOSE-PHOSPHATE ALDOLASE"/>
    <property type="match status" value="1"/>
</dbReference>
<dbReference type="GO" id="GO:0009264">
    <property type="term" value="P:deoxyribonucleotide catabolic process"/>
    <property type="evidence" value="ECO:0007669"/>
    <property type="project" value="UniProtKB-UniRule"/>
</dbReference>
<dbReference type="AlphaFoldDB" id="E4KN61"/>
<name>E4KN61_9LACT</name>
<evidence type="ECO:0000256" key="1">
    <source>
        <dbReference type="ARBA" id="ARBA00010936"/>
    </source>
</evidence>
<dbReference type="Proteomes" id="UP000005990">
    <property type="component" value="Unassembled WGS sequence"/>
</dbReference>
<evidence type="ECO:0000256" key="6">
    <source>
        <dbReference type="ARBA" id="ARBA00056337"/>
    </source>
</evidence>
<dbReference type="OrthoDB" id="9778711at2"/>
<evidence type="ECO:0000256" key="4">
    <source>
        <dbReference type="ARBA" id="ARBA00023270"/>
    </source>
</evidence>
<dbReference type="GO" id="GO:0016052">
    <property type="term" value="P:carbohydrate catabolic process"/>
    <property type="evidence" value="ECO:0007669"/>
    <property type="project" value="TreeGrafter"/>
</dbReference>
<dbReference type="SUPFAM" id="SSF51569">
    <property type="entry name" value="Aldolase"/>
    <property type="match status" value="1"/>
</dbReference>
<sequence length="254" mass="27935">MSKTIKRYSNGDKITVEEIANTIDHSLLRPDITVKELIEGCKIARENGCISVCVRPSDLPIVVKELKDSDVLVTTVAAFPHGVATTESKLFETKDAIEKGAVEVDVVMNYGRFLSEDYDYVEDELKQLAELAHSKNAKLKVIFENHYLTPEQIKKACQIAVSANVDFVKTSTGYAPSGSKVEDLKIMRKNITDTMEVKSAGGIRNLEQTLAVLSTGAVRIGTRGTEAILNEAKENAVDGYLIVSDHPVELSKEY</sequence>
<dbReference type="CDD" id="cd00959">
    <property type="entry name" value="DeoC"/>
    <property type="match status" value="1"/>
</dbReference>
<feature type="active site" description="Proton donor/acceptor" evidence="7">
    <location>
        <position position="198"/>
    </location>
</feature>
<dbReference type="STRING" id="908337.HMPREF9257_0038"/>
<comment type="similarity">
    <text evidence="1 7">Belongs to the DeoC/FbaB aldolase family. DeoC type 1 subfamily.</text>
</comment>
<dbReference type="SMART" id="SM01133">
    <property type="entry name" value="DeoC"/>
    <property type="match status" value="1"/>
</dbReference>
<dbReference type="EMBL" id="AENN01000006">
    <property type="protein sequence ID" value="EFR31641.1"/>
    <property type="molecule type" value="Genomic_DNA"/>
</dbReference>
<evidence type="ECO:0000313" key="9">
    <source>
        <dbReference type="Proteomes" id="UP000005990"/>
    </source>
</evidence>
<keyword evidence="9" id="KW-1185">Reference proteome</keyword>
<dbReference type="eggNOG" id="COG0274">
    <property type="taxonomic scope" value="Bacteria"/>
</dbReference>
<dbReference type="Gene3D" id="3.20.20.70">
    <property type="entry name" value="Aldolase class I"/>
    <property type="match status" value="1"/>
</dbReference>
<dbReference type="Pfam" id="PF01791">
    <property type="entry name" value="DeoC"/>
    <property type="match status" value="1"/>
</dbReference>
<dbReference type="NCBIfam" id="TIGR00126">
    <property type="entry name" value="deoC"/>
    <property type="match status" value="1"/>
</dbReference>
<keyword evidence="3 7" id="KW-0456">Lyase</keyword>
<dbReference type="InterPro" id="IPR011343">
    <property type="entry name" value="DeoC"/>
</dbReference>
<dbReference type="EC" id="4.1.2.4" evidence="7"/>
<comment type="pathway">
    <text evidence="7">Carbohydrate degradation; 2-deoxy-D-ribose 1-phosphate degradation; D-glyceraldehyde 3-phosphate and acetaldehyde from 2-deoxy-alpha-D-ribose 1-phosphate: step 2/2.</text>
</comment>
<dbReference type="InterPro" id="IPR002915">
    <property type="entry name" value="DeoC/FbaB/LacD_aldolase"/>
</dbReference>
<dbReference type="FunFam" id="3.20.20.70:FF:000044">
    <property type="entry name" value="Deoxyribose-phosphate aldolase"/>
    <property type="match status" value="1"/>
</dbReference>
<feature type="active site" description="Proton donor/acceptor" evidence="7">
    <location>
        <position position="105"/>
    </location>
</feature>
<dbReference type="PANTHER" id="PTHR10889:SF1">
    <property type="entry name" value="DEOXYRIBOSE-PHOSPHATE ALDOLASE"/>
    <property type="match status" value="1"/>
</dbReference>
<dbReference type="GO" id="GO:0004139">
    <property type="term" value="F:deoxyribose-phosphate aldolase activity"/>
    <property type="evidence" value="ECO:0007669"/>
    <property type="project" value="UniProtKB-UniRule"/>
</dbReference>
<keyword evidence="2 7" id="KW-0963">Cytoplasm</keyword>
<gene>
    <name evidence="7 8" type="primary">deoC</name>
    <name evidence="8" type="ORF">HMPREF9257_0038</name>
</gene>
<comment type="subcellular location">
    <subcellularLocation>
        <location evidence="7">Cytoplasm</location>
    </subcellularLocation>
</comment>
<keyword evidence="4 7" id="KW-0704">Schiff base</keyword>
<comment type="catalytic activity">
    <reaction evidence="5 7">
        <text>2-deoxy-D-ribose 5-phosphate = D-glyceraldehyde 3-phosphate + acetaldehyde</text>
        <dbReference type="Rhea" id="RHEA:12821"/>
        <dbReference type="ChEBI" id="CHEBI:15343"/>
        <dbReference type="ChEBI" id="CHEBI:59776"/>
        <dbReference type="ChEBI" id="CHEBI:62877"/>
        <dbReference type="EC" id="4.1.2.4"/>
    </reaction>
</comment>
<dbReference type="PIRSF" id="PIRSF001357">
    <property type="entry name" value="DeoC"/>
    <property type="match status" value="1"/>
</dbReference>
<dbReference type="RefSeq" id="WP_006417773.1">
    <property type="nucleotide sequence ID" value="NZ_AENN01000006.1"/>
</dbReference>
<dbReference type="GO" id="GO:0005737">
    <property type="term" value="C:cytoplasm"/>
    <property type="evidence" value="ECO:0007669"/>
    <property type="project" value="UniProtKB-SubCell"/>
</dbReference>
<organism evidence="8 9">
    <name type="scientific">Eremococcus coleocola ACS-139-V-Col8</name>
    <dbReference type="NCBI Taxonomy" id="908337"/>
    <lineage>
        <taxon>Bacteria</taxon>
        <taxon>Bacillati</taxon>
        <taxon>Bacillota</taxon>
        <taxon>Bacilli</taxon>
        <taxon>Lactobacillales</taxon>
        <taxon>Aerococcaceae</taxon>
        <taxon>Eremococcus</taxon>
    </lineage>
</organism>
<dbReference type="UniPathway" id="UPA00002">
    <property type="reaction ID" value="UER00468"/>
</dbReference>
<dbReference type="HAMAP" id="MF_00114">
    <property type="entry name" value="DeoC_type1"/>
    <property type="match status" value="1"/>
</dbReference>
<comment type="caution">
    <text evidence="8">The sequence shown here is derived from an EMBL/GenBank/DDBJ whole genome shotgun (WGS) entry which is preliminary data.</text>
</comment>
<dbReference type="GO" id="GO:0006018">
    <property type="term" value="P:2-deoxyribose 1-phosphate catabolic process"/>
    <property type="evidence" value="ECO:0007669"/>
    <property type="project" value="UniProtKB-UniRule"/>
</dbReference>
<evidence type="ECO:0000256" key="7">
    <source>
        <dbReference type="HAMAP-Rule" id="MF_00114"/>
    </source>
</evidence>
<accession>E4KN61</accession>
<dbReference type="InterPro" id="IPR028581">
    <property type="entry name" value="DeoC_typeI"/>
</dbReference>
<evidence type="ECO:0000256" key="5">
    <source>
        <dbReference type="ARBA" id="ARBA00048791"/>
    </source>
</evidence>
<dbReference type="InterPro" id="IPR013785">
    <property type="entry name" value="Aldolase_TIM"/>
</dbReference>
<evidence type="ECO:0000256" key="3">
    <source>
        <dbReference type="ARBA" id="ARBA00023239"/>
    </source>
</evidence>
<feature type="active site" description="Schiff-base intermediate with acetaldehyde" evidence="7">
    <location>
        <position position="169"/>
    </location>
</feature>
<reference evidence="8 9" key="1">
    <citation type="submission" date="2010-10" db="EMBL/GenBank/DDBJ databases">
        <authorList>
            <person name="Durkin A.S."/>
            <person name="Madupu R."/>
            <person name="Torralba M."/>
            <person name="Gillis M."/>
            <person name="Methe B."/>
            <person name="Sutton G."/>
            <person name="Nelson K.E."/>
        </authorList>
    </citation>
    <scope>NUCLEOTIDE SEQUENCE [LARGE SCALE GENOMIC DNA]</scope>
    <source>
        <strain evidence="8 9">ACS-139-V-Col8</strain>
    </source>
</reference>
<protein>
    <recommendedName>
        <fullName evidence="7">Deoxyribose-phosphate aldolase</fullName>
        <shortName evidence="7">DERA</shortName>
        <ecNumber evidence="7">4.1.2.4</ecNumber>
    </recommendedName>
    <alternativeName>
        <fullName evidence="7">2-deoxy-D-ribose 5-phosphate aldolase</fullName>
    </alternativeName>
    <alternativeName>
        <fullName evidence="7">Phosphodeoxyriboaldolase</fullName>
        <shortName evidence="7">Deoxyriboaldolase</shortName>
    </alternativeName>
</protein>
<evidence type="ECO:0000256" key="2">
    <source>
        <dbReference type="ARBA" id="ARBA00022490"/>
    </source>
</evidence>
<evidence type="ECO:0000313" key="8">
    <source>
        <dbReference type="EMBL" id="EFR31641.1"/>
    </source>
</evidence>
<proteinExistence type="inferred from homology"/>